<feature type="domain" description="Cohesin" evidence="2">
    <location>
        <begin position="342"/>
        <end position="474"/>
    </location>
</feature>
<dbReference type="GO" id="GO:0000272">
    <property type="term" value="P:polysaccharide catabolic process"/>
    <property type="evidence" value="ECO:0007669"/>
    <property type="project" value="InterPro"/>
</dbReference>
<comment type="caution">
    <text evidence="3">The sequence shown here is derived from an EMBL/GenBank/DDBJ whole genome shotgun (WGS) entry which is preliminary data.</text>
</comment>
<dbReference type="Pfam" id="PF00963">
    <property type="entry name" value="Cohesin"/>
    <property type="match status" value="1"/>
</dbReference>
<dbReference type="OrthoDB" id="607469at2"/>
<proteinExistence type="predicted"/>
<evidence type="ECO:0000313" key="3">
    <source>
        <dbReference type="EMBL" id="TXF88675.1"/>
    </source>
</evidence>
<evidence type="ECO:0000259" key="2">
    <source>
        <dbReference type="Pfam" id="PF00963"/>
    </source>
</evidence>
<dbReference type="Proteomes" id="UP000321907">
    <property type="component" value="Unassembled WGS sequence"/>
</dbReference>
<gene>
    <name evidence="3" type="ORF">FUA23_13495</name>
</gene>
<dbReference type="RefSeq" id="WP_147931278.1">
    <property type="nucleotide sequence ID" value="NZ_VOXD01000020.1"/>
</dbReference>
<dbReference type="InterPro" id="IPR025667">
    <property type="entry name" value="SprB_repeat"/>
</dbReference>
<organism evidence="3 4">
    <name type="scientific">Neolewinella aurantiaca</name>
    <dbReference type="NCBI Taxonomy" id="2602767"/>
    <lineage>
        <taxon>Bacteria</taxon>
        <taxon>Pseudomonadati</taxon>
        <taxon>Bacteroidota</taxon>
        <taxon>Saprospiria</taxon>
        <taxon>Saprospirales</taxon>
        <taxon>Lewinellaceae</taxon>
        <taxon>Neolewinella</taxon>
    </lineage>
</organism>
<dbReference type="Gene3D" id="2.60.40.740">
    <property type="match status" value="1"/>
</dbReference>
<protein>
    <recommendedName>
        <fullName evidence="2">Cohesin domain-containing protein</fullName>
    </recommendedName>
</protein>
<dbReference type="SUPFAM" id="SSF49384">
    <property type="entry name" value="Carbohydrate-binding domain"/>
    <property type="match status" value="1"/>
</dbReference>
<keyword evidence="4" id="KW-1185">Reference proteome</keyword>
<dbReference type="InterPro" id="IPR008965">
    <property type="entry name" value="CBM2/CBM3_carb-bd_dom_sf"/>
</dbReference>
<reference evidence="3 4" key="1">
    <citation type="submission" date="2019-08" db="EMBL/GenBank/DDBJ databases">
        <title>Lewinella sp. strain SSH13 Genome sequencing and assembly.</title>
        <authorList>
            <person name="Kim I."/>
        </authorList>
    </citation>
    <scope>NUCLEOTIDE SEQUENCE [LARGE SCALE GENOMIC DNA]</scope>
    <source>
        <strain evidence="3 4">SSH13</strain>
    </source>
</reference>
<feature type="region of interest" description="Disordered" evidence="1">
    <location>
        <begin position="638"/>
        <end position="673"/>
    </location>
</feature>
<evidence type="ECO:0000313" key="4">
    <source>
        <dbReference type="Proteomes" id="UP000321907"/>
    </source>
</evidence>
<accession>A0A5C7FEK7</accession>
<dbReference type="GO" id="GO:0030246">
    <property type="term" value="F:carbohydrate binding"/>
    <property type="evidence" value="ECO:0007669"/>
    <property type="project" value="InterPro"/>
</dbReference>
<name>A0A5C7FEK7_9BACT</name>
<sequence length="1614" mass="170632">MHHGSSLRSFLVVCFIACLLAPLGLLAQRPVSITAPKVDDLRPSWQKMDCNDAGDINQFSGFMMQSTSFGDNLTTSDVRPYSARPDTIFLCADDQFTVSLVGGSQDLTGDPNTATTPGVGYAFYNCAPSVTGPLLTDIRDDACVADNGLNPFDDLAIAVPAGYQTGNYTLTVANDNVGGFTIPGLFPNAMAEPTPQVLTLAPITFDDVNATTGEAVYEGSPVGSCVNVSTDQAFTVAYLNPITLSNLDASPSGCIGTFEIRGGAPELRGGTGYNISIVHAATGERGVVLTPPSQIRHNEPITYQVPTAGIYRISIDDDGVGCSLVSNVNVDHPMGCPLPLVFNIGQEQGLPGQQVCVDVTAENFVDIAGFQFRMGFDPAVLQFDNLSNFHPNLPSAIAFTGPPVQPAGEVQIVYSDFTGTGATIPAGEVVFTACFTITGNLGDRSTLTNIDPAAEYTRAPSENGDLIVNSGSIVVTDKAFLVSLTRDNENCDGFNDGSIIAEALGGDDPYIFSIRRIAPVPEALFSGAQTRTGNPATAEFNGLQDAEYAIMVEAADGSVVIDTIEVEAGLAITVNVVVESTPSCNGFSDGSVRAAVFNNGVEITDPIADGYEFVWENSPETGDVRMGLVSGQYSVTVTSPNGCTSDDRGNLNQPSDVRVRPDNPDDAVSSATCTNTPDGIITISADGGTGPYDFMWGGALGTDDDATTSTRNTLIPDEYAVIVEDARGCRDTANFVVDAQKELIIVSEVDSITCFNADDGVIRVNGTATGSAPILPYEVTLLDEFGTVVVATQTIVDNTVPFEFTGLAEGRYVVVLDDQDPALGCEAIDTFDVFQPLELEIDENLTITNETCTTGSDGTVMASVSGGTMPYEYRFVNDSLDMPLDTITPGNSLGGLSADTNYVLFVTDANGCMDTIDFRINAPAGAELSVIDTSFISCPGDNDGMLTVMATPPTGETITSITWYNLNPDGTLGTPVASGLSTQNNLPVGDYVVEVITSNSCIAQAIGSVVSPGEVFLDAFTVNNPQCPDDANGSIFLTPGGGTANADGTYNYVWSTDPFGAPTTNPAFTNLTAGTYTVTITDGNGCQPPFDTTFTLVDPPRITGQWDLTPVSCPDDMIMDGTATFTAMYEDGTTGDFDFLFTSGTAAFQTTMATETGLPRGPVTVRVTDLVCTESFTDTIRSPDEFEVELLTDAVSCNGLTDGAATLNVTGGTPGYTYDWSVSTDTDNMVDGLAAGTAYTVDVMDANGCSPGVQTFSIAQPDPLTLSVDPVTTTETVRCAGDMNGQISVFVSSVNNNDLAVNPYSWSGNVAGPDEFVASDLSPGAYSVTVTDVEGCQDSLTYIIGEPEAIIFTVLPIEEPLCFGETTPVLIDTAFGGTSNSIDDFTFSVNNDGFRVPVGLTGTAFAGEVVVTVFDSVGCSAEQTFSVNQPPQILIDLQDEIVIELGDSLTRLNPLISPAGDVYDYLWTPGEFLSSDTVRSPLIYPLESRDYRFFATNANGCQAFADIFVEVDANRNVYIPNVFSPNRDGRNEDFRIFACQGVQRVNSVQIFDRWGGVVYSNDGFEPNCLDGIQLWDGTGQNGKPVNPAVFVYVIEVEFLDDVTLTYRGDVTVLR</sequence>
<feature type="compositionally biased region" description="Polar residues" evidence="1">
    <location>
        <begin position="638"/>
        <end position="655"/>
    </location>
</feature>
<evidence type="ECO:0000256" key="1">
    <source>
        <dbReference type="SAM" id="MobiDB-lite"/>
    </source>
</evidence>
<dbReference type="Pfam" id="PF13585">
    <property type="entry name" value="CHU_C"/>
    <property type="match status" value="1"/>
</dbReference>
<dbReference type="InterPro" id="IPR002102">
    <property type="entry name" value="Cohesin_dom"/>
</dbReference>
<dbReference type="Gene3D" id="2.60.40.680">
    <property type="match status" value="1"/>
</dbReference>
<dbReference type="EMBL" id="VOXD01000020">
    <property type="protein sequence ID" value="TXF88675.1"/>
    <property type="molecule type" value="Genomic_DNA"/>
</dbReference>
<dbReference type="Pfam" id="PF13573">
    <property type="entry name" value="SprB"/>
    <property type="match status" value="4"/>
</dbReference>